<keyword evidence="1" id="KW-0472">Membrane</keyword>
<feature type="transmembrane region" description="Helical" evidence="1">
    <location>
        <begin position="166"/>
        <end position="189"/>
    </location>
</feature>
<evidence type="ECO:0000313" key="3">
    <source>
        <dbReference type="Proteomes" id="UP000218598"/>
    </source>
</evidence>
<accession>A0A2A3YP75</accession>
<feature type="transmembrane region" description="Helical" evidence="1">
    <location>
        <begin position="227"/>
        <end position="248"/>
    </location>
</feature>
<dbReference type="EMBL" id="NRGR01000004">
    <property type="protein sequence ID" value="PCC40905.1"/>
    <property type="molecule type" value="Genomic_DNA"/>
</dbReference>
<reference evidence="2 3" key="1">
    <citation type="journal article" date="2017" name="Elife">
        <title>Extensive horizontal gene transfer in cheese-associated bacteria.</title>
        <authorList>
            <person name="Bonham K.S."/>
            <person name="Wolfe B.E."/>
            <person name="Dutton R.J."/>
        </authorList>
    </citation>
    <scope>NUCLEOTIDE SEQUENCE [LARGE SCALE GENOMIC DNA]</scope>
    <source>
        <strain evidence="2 3">341_9</strain>
    </source>
</reference>
<feature type="transmembrane region" description="Helical" evidence="1">
    <location>
        <begin position="111"/>
        <end position="133"/>
    </location>
</feature>
<name>A0A2A3YP75_9MICO</name>
<evidence type="ECO:0000256" key="1">
    <source>
        <dbReference type="SAM" id="Phobius"/>
    </source>
</evidence>
<dbReference type="AlphaFoldDB" id="A0A2A3YP75"/>
<feature type="transmembrane region" description="Helical" evidence="1">
    <location>
        <begin position="7"/>
        <end position="24"/>
    </location>
</feature>
<gene>
    <name evidence="2" type="ORF">CIK66_01315</name>
</gene>
<feature type="transmembrane region" description="Helical" evidence="1">
    <location>
        <begin position="195"/>
        <end position="215"/>
    </location>
</feature>
<evidence type="ECO:0008006" key="4">
    <source>
        <dbReference type="Google" id="ProtNLM"/>
    </source>
</evidence>
<dbReference type="RefSeq" id="WP_096165250.1">
    <property type="nucleotide sequence ID" value="NZ_JBQQHT010000008.1"/>
</dbReference>
<dbReference type="GeneID" id="95327591"/>
<protein>
    <recommendedName>
        <fullName evidence="4">Permease</fullName>
    </recommendedName>
</protein>
<proteinExistence type="predicted"/>
<feature type="transmembrane region" description="Helical" evidence="1">
    <location>
        <begin position="139"/>
        <end position="159"/>
    </location>
</feature>
<sequence>MTAPERAPLGAALALLLALVSLTGSLSPVLMAICVGVLALLVGIAWPSLLELPSPRGTAIVISAVGIVGAALAVLTPERFTPMSGVVMVCAVGVFASFVQQMLRPERRDLTASLTGTVAGVFVSGTAACWALAQTEAVATGRSAVIAALALGLATTLLLNATPLPFWVRLALSFAAGTAVTAVLAIALAGVALPFAIAVGVLVAVGSTCAQLLVGSSLVAKEPLPSLAVGAVPVATVGVVAHLAALLIP</sequence>
<organism evidence="2 3">
    <name type="scientific">Brachybacterium alimentarium</name>
    <dbReference type="NCBI Taxonomy" id="47845"/>
    <lineage>
        <taxon>Bacteria</taxon>
        <taxon>Bacillati</taxon>
        <taxon>Actinomycetota</taxon>
        <taxon>Actinomycetes</taxon>
        <taxon>Micrococcales</taxon>
        <taxon>Dermabacteraceae</taxon>
        <taxon>Brachybacterium</taxon>
    </lineage>
</organism>
<dbReference type="Proteomes" id="UP000218598">
    <property type="component" value="Unassembled WGS sequence"/>
</dbReference>
<feature type="transmembrane region" description="Helical" evidence="1">
    <location>
        <begin position="57"/>
        <end position="75"/>
    </location>
</feature>
<keyword evidence="1" id="KW-0812">Transmembrane</keyword>
<comment type="caution">
    <text evidence="2">The sequence shown here is derived from an EMBL/GenBank/DDBJ whole genome shotgun (WGS) entry which is preliminary data.</text>
</comment>
<dbReference type="OrthoDB" id="4794175at2"/>
<feature type="transmembrane region" description="Helical" evidence="1">
    <location>
        <begin position="81"/>
        <end position="99"/>
    </location>
</feature>
<keyword evidence="1" id="KW-1133">Transmembrane helix</keyword>
<feature type="transmembrane region" description="Helical" evidence="1">
    <location>
        <begin position="30"/>
        <end position="50"/>
    </location>
</feature>
<keyword evidence="3" id="KW-1185">Reference proteome</keyword>
<evidence type="ECO:0000313" key="2">
    <source>
        <dbReference type="EMBL" id="PCC40905.1"/>
    </source>
</evidence>